<evidence type="ECO:0000313" key="1">
    <source>
        <dbReference type="EMBL" id="CAG8672212.1"/>
    </source>
</evidence>
<comment type="caution">
    <text evidence="1">The sequence shown here is derived from an EMBL/GenBank/DDBJ whole genome shotgun (WGS) entry which is preliminary data.</text>
</comment>
<organism evidence="1 2">
    <name type="scientific">Cetraspora pellucida</name>
    <dbReference type="NCBI Taxonomy" id="1433469"/>
    <lineage>
        <taxon>Eukaryota</taxon>
        <taxon>Fungi</taxon>
        <taxon>Fungi incertae sedis</taxon>
        <taxon>Mucoromycota</taxon>
        <taxon>Glomeromycotina</taxon>
        <taxon>Glomeromycetes</taxon>
        <taxon>Diversisporales</taxon>
        <taxon>Gigasporaceae</taxon>
        <taxon>Cetraspora</taxon>
    </lineage>
</organism>
<accession>A0ACA9NTV4</accession>
<dbReference type="Proteomes" id="UP000789366">
    <property type="component" value="Unassembled WGS sequence"/>
</dbReference>
<feature type="non-terminal residue" evidence="1">
    <location>
        <position position="83"/>
    </location>
</feature>
<reference evidence="1" key="1">
    <citation type="submission" date="2021-06" db="EMBL/GenBank/DDBJ databases">
        <authorList>
            <person name="Kallberg Y."/>
            <person name="Tangrot J."/>
            <person name="Rosling A."/>
        </authorList>
    </citation>
    <scope>NUCLEOTIDE SEQUENCE</scope>
    <source>
        <strain evidence="1">28 12/20/2015</strain>
    </source>
</reference>
<protein>
    <submittedName>
        <fullName evidence="1">2864_t:CDS:1</fullName>
    </submittedName>
</protein>
<keyword evidence="2" id="KW-1185">Reference proteome</keyword>
<dbReference type="EMBL" id="CAJVPW010016735">
    <property type="protein sequence ID" value="CAG8672212.1"/>
    <property type="molecule type" value="Genomic_DNA"/>
</dbReference>
<evidence type="ECO:0000313" key="2">
    <source>
        <dbReference type="Proteomes" id="UP000789366"/>
    </source>
</evidence>
<proteinExistence type="predicted"/>
<name>A0ACA9NTV4_9GLOM</name>
<gene>
    <name evidence="1" type="ORF">SPELUC_LOCUS9720</name>
</gene>
<sequence length="83" mass="9916">MTTQFQNKDNSILFYQPQINNMFKEYNEFVNKIKNYACKLEYNSEDKKTKKEQNRASQCCGCSFYIYVSLNITGIDLTHNYQM</sequence>